<keyword evidence="3" id="KW-1185">Reference proteome</keyword>
<organism evidence="2 3">
    <name type="scientific">Catalinimonas alkaloidigena</name>
    <dbReference type="NCBI Taxonomy" id="1075417"/>
    <lineage>
        <taxon>Bacteria</taxon>
        <taxon>Pseudomonadati</taxon>
        <taxon>Bacteroidota</taxon>
        <taxon>Cytophagia</taxon>
        <taxon>Cytophagales</taxon>
        <taxon>Catalimonadaceae</taxon>
        <taxon>Catalinimonas</taxon>
    </lineage>
</organism>
<feature type="transmembrane region" description="Helical" evidence="1">
    <location>
        <begin position="165"/>
        <end position="185"/>
    </location>
</feature>
<accession>A0A1G8WTD6</accession>
<feature type="transmembrane region" description="Helical" evidence="1">
    <location>
        <begin position="412"/>
        <end position="431"/>
    </location>
</feature>
<dbReference type="RefSeq" id="WP_089677971.1">
    <property type="nucleotide sequence ID" value="NZ_FNFO01000001.1"/>
</dbReference>
<feature type="transmembrane region" description="Helical" evidence="1">
    <location>
        <begin position="362"/>
        <end position="381"/>
    </location>
</feature>
<feature type="transmembrane region" description="Helical" evidence="1">
    <location>
        <begin position="191"/>
        <end position="208"/>
    </location>
</feature>
<name>A0A1G8WTD6_9BACT</name>
<keyword evidence="1" id="KW-1133">Transmembrane helix</keyword>
<feature type="transmembrane region" description="Helical" evidence="1">
    <location>
        <begin position="78"/>
        <end position="96"/>
    </location>
</feature>
<feature type="transmembrane region" description="Helical" evidence="1">
    <location>
        <begin position="243"/>
        <end position="268"/>
    </location>
</feature>
<keyword evidence="1" id="KW-0812">Transmembrane</keyword>
<feature type="transmembrane region" description="Helical" evidence="1">
    <location>
        <begin position="15"/>
        <end position="32"/>
    </location>
</feature>
<protein>
    <recommendedName>
        <fullName evidence="4">DUF2029 domain-containing protein</fullName>
    </recommendedName>
</protein>
<dbReference type="AlphaFoldDB" id="A0A1G8WTD6"/>
<reference evidence="2 3" key="1">
    <citation type="submission" date="2016-10" db="EMBL/GenBank/DDBJ databases">
        <authorList>
            <person name="de Groot N.N."/>
        </authorList>
    </citation>
    <scope>NUCLEOTIDE SEQUENCE [LARGE SCALE GENOMIC DNA]</scope>
    <source>
        <strain evidence="2 3">DSM 25186</strain>
    </source>
</reference>
<evidence type="ECO:0000313" key="2">
    <source>
        <dbReference type="EMBL" id="SDJ81307.1"/>
    </source>
</evidence>
<feature type="transmembrane region" description="Helical" evidence="1">
    <location>
        <begin position="280"/>
        <end position="298"/>
    </location>
</feature>
<dbReference type="Proteomes" id="UP000198510">
    <property type="component" value="Unassembled WGS sequence"/>
</dbReference>
<evidence type="ECO:0000256" key="1">
    <source>
        <dbReference type="SAM" id="Phobius"/>
    </source>
</evidence>
<dbReference type="EMBL" id="FNFO01000001">
    <property type="protein sequence ID" value="SDJ81307.1"/>
    <property type="molecule type" value="Genomic_DNA"/>
</dbReference>
<gene>
    <name evidence="2" type="ORF">SAMN05421823_101174</name>
</gene>
<evidence type="ECO:0008006" key="4">
    <source>
        <dbReference type="Google" id="ProtNLM"/>
    </source>
</evidence>
<proteinExistence type="predicted"/>
<sequence>MLQLNIGPLGFRRHQAVMLGLFIVELGFYTVYANRLGPYLSASLFFVSSLGIGLYPLWCARQAPYSPDRLQFRQVTVPRLLVGQVLFGLGAVVLAVKQLAIIRAFPLDYHLSDVIPSVDQFVTRFLQGEKVYGRDIAYPEYSIIPNYLPFQWLPMTFSKWAQIDLRWSALLMCVTGIVAYEWAVLKANVRWGPLLGWLALPLVALGLMMQHRPDVFGYTVEPMVMGYYLLLGCSLMSRSIGFRAVALLLCGLSRFSLLLWVPLYLLILFCEEPRARTWRLLAYCVVGVLLVYIIPFMSQNWTAPFRAMQAYETAALGEWAGQAWQEPGAKPFQLFQGYGFAAFFHDFGGGALLDRLHSLQRTHLWLSLAAVVAMGVLFFRYRRRIDSRYFALISLKVYFAFFYNFIQVPYGYLFIVPVMLSVVVIFFLPFARSASTEVPLDQPEIHG</sequence>
<evidence type="ECO:0000313" key="3">
    <source>
        <dbReference type="Proteomes" id="UP000198510"/>
    </source>
</evidence>
<dbReference type="OrthoDB" id="870852at2"/>
<feature type="transmembrane region" description="Helical" evidence="1">
    <location>
        <begin position="39"/>
        <end position="58"/>
    </location>
</feature>
<keyword evidence="1" id="KW-0472">Membrane</keyword>